<dbReference type="Proteomes" id="UP001516400">
    <property type="component" value="Unassembled WGS sequence"/>
</dbReference>
<dbReference type="PANTHER" id="PTHR43108:SF8">
    <property type="entry name" value="SD21168P"/>
    <property type="match status" value="1"/>
</dbReference>
<dbReference type="GO" id="GO:0016787">
    <property type="term" value="F:hydrolase activity"/>
    <property type="evidence" value="ECO:0007669"/>
    <property type="project" value="UniProtKB-KW"/>
</dbReference>
<feature type="signal peptide" evidence="7">
    <location>
        <begin position="1"/>
        <end position="18"/>
    </location>
</feature>
<gene>
    <name evidence="9" type="ORF">HHI36_021934</name>
</gene>
<dbReference type="PIRSF" id="PIRSF036666">
    <property type="entry name" value="G6S"/>
    <property type="match status" value="1"/>
</dbReference>
<reference evidence="9 10" key="1">
    <citation type="journal article" date="2021" name="BMC Biol.">
        <title>Horizontally acquired antibacterial genes associated with adaptive radiation of ladybird beetles.</title>
        <authorList>
            <person name="Li H.S."/>
            <person name="Tang X.F."/>
            <person name="Huang Y.H."/>
            <person name="Xu Z.Y."/>
            <person name="Chen M.L."/>
            <person name="Du X.Y."/>
            <person name="Qiu B.Y."/>
            <person name="Chen P.T."/>
            <person name="Zhang W."/>
            <person name="Slipinski A."/>
            <person name="Escalona H.E."/>
            <person name="Waterhouse R.M."/>
            <person name="Zwick A."/>
            <person name="Pang H."/>
        </authorList>
    </citation>
    <scope>NUCLEOTIDE SEQUENCE [LARGE SCALE GENOMIC DNA]</scope>
    <source>
        <strain evidence="9">SYSU2018</strain>
    </source>
</reference>
<dbReference type="EMBL" id="JABFTP020000042">
    <property type="protein sequence ID" value="KAL3271448.1"/>
    <property type="molecule type" value="Genomic_DNA"/>
</dbReference>
<dbReference type="PANTHER" id="PTHR43108">
    <property type="entry name" value="N-ACETYLGLUCOSAMINE-6-SULFATASE FAMILY MEMBER"/>
    <property type="match status" value="1"/>
</dbReference>
<feature type="chain" id="PRO_5044834613" description="Sulfatase N-terminal domain-containing protein" evidence="7">
    <location>
        <begin position="19"/>
        <end position="500"/>
    </location>
</feature>
<keyword evidence="5" id="KW-0325">Glycoprotein</keyword>
<dbReference type="Pfam" id="PF00884">
    <property type="entry name" value="Sulfatase"/>
    <property type="match status" value="1"/>
</dbReference>
<evidence type="ECO:0000256" key="6">
    <source>
        <dbReference type="PIRSR" id="PIRSR036666-50"/>
    </source>
</evidence>
<comment type="cofactor">
    <cofactor evidence="1">
        <name>Ca(2+)</name>
        <dbReference type="ChEBI" id="CHEBI:29108"/>
    </cofactor>
</comment>
<dbReference type="SUPFAM" id="SSF53649">
    <property type="entry name" value="Alkaline phosphatase-like"/>
    <property type="match status" value="1"/>
</dbReference>
<evidence type="ECO:0000313" key="10">
    <source>
        <dbReference type="Proteomes" id="UP001516400"/>
    </source>
</evidence>
<evidence type="ECO:0000313" key="9">
    <source>
        <dbReference type="EMBL" id="KAL3271448.1"/>
    </source>
</evidence>
<dbReference type="CDD" id="cd16147">
    <property type="entry name" value="G6S"/>
    <property type="match status" value="1"/>
</dbReference>
<evidence type="ECO:0000256" key="5">
    <source>
        <dbReference type="ARBA" id="ARBA00023180"/>
    </source>
</evidence>
<dbReference type="InterPro" id="IPR024607">
    <property type="entry name" value="Sulfatase_CS"/>
</dbReference>
<keyword evidence="4" id="KW-0378">Hydrolase</keyword>
<feature type="modified residue" description="3-oxoalanine (Cys)" evidence="6">
    <location>
        <position position="66"/>
    </location>
</feature>
<comment type="PTM">
    <text evidence="6">The conversion to 3-oxoalanine (also known as C-formylglycine, FGly), of a serine or cysteine residue in prokaryotes and of a cysteine residue in eukaryotes, is critical for catalytic activity.</text>
</comment>
<evidence type="ECO:0000256" key="1">
    <source>
        <dbReference type="ARBA" id="ARBA00001913"/>
    </source>
</evidence>
<dbReference type="InterPro" id="IPR012251">
    <property type="entry name" value="GlcNAc_6-SO4ase"/>
</dbReference>
<name>A0ABD2MYB9_9CUCU</name>
<proteinExistence type="inferred from homology"/>
<comment type="caution">
    <text evidence="9">The sequence shown here is derived from an EMBL/GenBank/DDBJ whole genome shotgun (WGS) entry which is preliminary data.</text>
</comment>
<dbReference type="Gene3D" id="3.40.720.10">
    <property type="entry name" value="Alkaline Phosphatase, subunit A"/>
    <property type="match status" value="1"/>
</dbReference>
<sequence length="500" mass="57663">MIICTLLYVIVQLNKVLTLGHPNFIFVLTDDQDVLLDGLKPMQKTLKLIANDGIIFENAFVNSPICCPSRSSILTGKYAHNTRVLNNSINGNCSSSLWQNNFEKNSIAALLKKSKNYTTFYAGKYLNQYGSKDAGGIEHVPSGYDWWLGLKGNSRYYNYTLSINGSRKYYEDVYLTDLLAQSALDFMKLNYEKPFFMTIAPPACHAPFTGANRHLKKFPKTKAVQNPSFNYSSEGKHWIVKMRPEYLPSNVSRLDIIQRKRLQTLLAVDEMVEKIIIELKNLNIFNRTYFIFTSDNGYHIGQFGQPWDKRQPYETDIRVPFMMRGPNIPKKKIISYPISAVDIAPTILDLANAPIPADIDGESFKTKLIEPTDFNKFILIEYWGEGNQDTIDTNCFWKSDNLSQCTIESWCKCQDSRNNSYICVLHLSKNIHFKFCQFFDEVDFGEAYNLKIDPYELRNIYKELRPTQINYYKVIIHELQQCKGENCNLKLSTLNECIMV</sequence>
<dbReference type="PROSITE" id="PS00523">
    <property type="entry name" value="SULFATASE_1"/>
    <property type="match status" value="1"/>
</dbReference>
<accession>A0ABD2MYB9</accession>
<evidence type="ECO:0000256" key="2">
    <source>
        <dbReference type="ARBA" id="ARBA00008779"/>
    </source>
</evidence>
<evidence type="ECO:0000259" key="8">
    <source>
        <dbReference type="Pfam" id="PF00884"/>
    </source>
</evidence>
<evidence type="ECO:0000256" key="4">
    <source>
        <dbReference type="ARBA" id="ARBA00022801"/>
    </source>
</evidence>
<organism evidence="9 10">
    <name type="scientific">Cryptolaemus montrouzieri</name>
    <dbReference type="NCBI Taxonomy" id="559131"/>
    <lineage>
        <taxon>Eukaryota</taxon>
        <taxon>Metazoa</taxon>
        <taxon>Ecdysozoa</taxon>
        <taxon>Arthropoda</taxon>
        <taxon>Hexapoda</taxon>
        <taxon>Insecta</taxon>
        <taxon>Pterygota</taxon>
        <taxon>Neoptera</taxon>
        <taxon>Endopterygota</taxon>
        <taxon>Coleoptera</taxon>
        <taxon>Polyphaga</taxon>
        <taxon>Cucujiformia</taxon>
        <taxon>Coccinelloidea</taxon>
        <taxon>Coccinellidae</taxon>
        <taxon>Scymninae</taxon>
        <taxon>Scymnini</taxon>
        <taxon>Cryptolaemus</taxon>
    </lineage>
</organism>
<evidence type="ECO:0000256" key="3">
    <source>
        <dbReference type="ARBA" id="ARBA00022729"/>
    </source>
</evidence>
<comment type="similarity">
    <text evidence="2">Belongs to the sulfatase family.</text>
</comment>
<protein>
    <recommendedName>
        <fullName evidence="8">Sulfatase N-terminal domain-containing protein</fullName>
    </recommendedName>
</protein>
<keyword evidence="10" id="KW-1185">Reference proteome</keyword>
<dbReference type="AlphaFoldDB" id="A0ABD2MYB9"/>
<evidence type="ECO:0000256" key="7">
    <source>
        <dbReference type="SAM" id="SignalP"/>
    </source>
</evidence>
<dbReference type="InterPro" id="IPR017850">
    <property type="entry name" value="Alkaline_phosphatase_core_sf"/>
</dbReference>
<keyword evidence="3 7" id="KW-0732">Signal</keyword>
<dbReference type="InterPro" id="IPR000917">
    <property type="entry name" value="Sulfatase_N"/>
</dbReference>
<feature type="domain" description="Sulfatase N-terminal" evidence="8">
    <location>
        <begin position="22"/>
        <end position="352"/>
    </location>
</feature>